<comment type="caution">
    <text evidence="1">The sequence shown here is derived from an EMBL/GenBank/DDBJ whole genome shotgun (WGS) entry which is preliminary data.</text>
</comment>
<dbReference type="Proteomes" id="UP000252770">
    <property type="component" value="Unassembled WGS sequence"/>
</dbReference>
<name>A0A367YXR0_9ACTN</name>
<keyword evidence="2" id="KW-1185">Reference proteome</keyword>
<organism evidence="1 2">
    <name type="scientific">Desertihabitans brevis</name>
    <dbReference type="NCBI Taxonomy" id="2268447"/>
    <lineage>
        <taxon>Bacteria</taxon>
        <taxon>Bacillati</taxon>
        <taxon>Actinomycetota</taxon>
        <taxon>Actinomycetes</taxon>
        <taxon>Propionibacteriales</taxon>
        <taxon>Propionibacteriaceae</taxon>
        <taxon>Desertihabitans</taxon>
    </lineage>
</organism>
<dbReference type="InterPro" id="IPR018561">
    <property type="entry name" value="AosR"/>
</dbReference>
<gene>
    <name evidence="1" type="ORF">DT076_04610</name>
</gene>
<evidence type="ECO:0000313" key="2">
    <source>
        <dbReference type="Proteomes" id="UP000252770"/>
    </source>
</evidence>
<accession>A0A367YXR0</accession>
<dbReference type="AlphaFoldDB" id="A0A367YXR0"/>
<evidence type="ECO:0000313" key="1">
    <source>
        <dbReference type="EMBL" id="RCK70695.1"/>
    </source>
</evidence>
<dbReference type="EMBL" id="QOUI01000002">
    <property type="protein sequence ID" value="RCK70695.1"/>
    <property type="molecule type" value="Genomic_DNA"/>
</dbReference>
<reference evidence="1 2" key="1">
    <citation type="submission" date="2018-07" db="EMBL/GenBank/DDBJ databases">
        <title>Desertimonas flava gen. nov. sp. nov.</title>
        <authorList>
            <person name="Liu S."/>
        </authorList>
    </citation>
    <scope>NUCLEOTIDE SEQUENCE [LARGE SCALE GENOMIC DNA]</scope>
    <source>
        <strain evidence="1 2">16Sb5-5</strain>
    </source>
</reference>
<proteinExistence type="predicted"/>
<protein>
    <submittedName>
        <fullName evidence="1">DUF2017 domain-containing protein</fullName>
    </submittedName>
</protein>
<dbReference type="Pfam" id="PF09438">
    <property type="entry name" value="DUF2017"/>
    <property type="match status" value="1"/>
</dbReference>
<sequence>MGDPGPVGVKRFERRGKKLVTSFEPEEVQLLQSLVQQLVELITEHGRRVEESTPAPAQPDDPFAFWERDLREHPDQPEVPEDPVLQRLFPDAYPHDPRASSDFRRFTEQDARAAKLAAAQVVLDGLASCRDGRDLKVPLDQADAWLKTLTNLRLSLATRLQITDAESAELLSELPEDDPRAFLYGVYEWLAFAQETLVQSL</sequence>